<dbReference type="EMBL" id="JAWQEG010005025">
    <property type="protein sequence ID" value="KAK3859445.1"/>
    <property type="molecule type" value="Genomic_DNA"/>
</dbReference>
<evidence type="ECO:0000256" key="6">
    <source>
        <dbReference type="ARBA" id="ARBA00022989"/>
    </source>
</evidence>
<feature type="transmembrane region" description="Helical" evidence="13">
    <location>
        <begin position="126"/>
        <end position="144"/>
    </location>
</feature>
<feature type="transmembrane region" description="Helical" evidence="13">
    <location>
        <begin position="190"/>
        <end position="212"/>
    </location>
</feature>
<dbReference type="GO" id="GO:0050906">
    <property type="term" value="P:detection of stimulus involved in sensory perception"/>
    <property type="evidence" value="ECO:0007669"/>
    <property type="project" value="UniProtKB-ARBA"/>
</dbReference>
<dbReference type="Gene3D" id="1.10.287.70">
    <property type="match status" value="1"/>
</dbReference>
<evidence type="ECO:0000259" key="15">
    <source>
        <dbReference type="Pfam" id="PF10613"/>
    </source>
</evidence>
<evidence type="ECO:0000256" key="5">
    <source>
        <dbReference type="ARBA" id="ARBA00022692"/>
    </source>
</evidence>
<comment type="subcellular location">
    <subcellularLocation>
        <location evidence="1">Cell membrane</location>
        <topology evidence="1">Multi-pass membrane protein</topology>
    </subcellularLocation>
</comment>
<feature type="domain" description="Ionotropic glutamate receptor C-terminal" evidence="14">
    <location>
        <begin position="125"/>
        <end position="307"/>
    </location>
</feature>
<keyword evidence="12" id="KW-0407">Ion channel</keyword>
<protein>
    <submittedName>
        <fullName evidence="16">Uncharacterized protein</fullName>
    </submittedName>
</protein>
<comment type="similarity">
    <text evidence="2">Belongs to the glutamate-gated ion channel (TC 1.A.10.1) family.</text>
</comment>
<keyword evidence="9" id="KW-0675">Receptor</keyword>
<feature type="transmembrane region" description="Helical" evidence="13">
    <location>
        <begin position="301"/>
        <end position="323"/>
    </location>
</feature>
<dbReference type="InterPro" id="IPR001320">
    <property type="entry name" value="Iontro_rcpt_C"/>
</dbReference>
<dbReference type="Pfam" id="PF10613">
    <property type="entry name" value="Lig_chan-Glu_bd"/>
    <property type="match status" value="1"/>
</dbReference>
<keyword evidence="7" id="KW-0406">Ion transport</keyword>
<comment type="caution">
    <text evidence="16">The sequence shown here is derived from an EMBL/GenBank/DDBJ whole genome shotgun (WGS) entry which is preliminary data.</text>
</comment>
<evidence type="ECO:0000256" key="12">
    <source>
        <dbReference type="ARBA" id="ARBA00023303"/>
    </source>
</evidence>
<evidence type="ECO:0000256" key="7">
    <source>
        <dbReference type="ARBA" id="ARBA00023065"/>
    </source>
</evidence>
<evidence type="ECO:0000256" key="4">
    <source>
        <dbReference type="ARBA" id="ARBA00022475"/>
    </source>
</evidence>
<evidence type="ECO:0000256" key="9">
    <source>
        <dbReference type="ARBA" id="ARBA00023170"/>
    </source>
</evidence>
<keyword evidence="3" id="KW-0813">Transport</keyword>
<dbReference type="PANTHER" id="PTHR42643:SF24">
    <property type="entry name" value="IONOTROPIC RECEPTOR 60A"/>
    <property type="match status" value="1"/>
</dbReference>
<dbReference type="Proteomes" id="UP001286313">
    <property type="component" value="Unassembled WGS sequence"/>
</dbReference>
<evidence type="ECO:0000313" key="17">
    <source>
        <dbReference type="Proteomes" id="UP001286313"/>
    </source>
</evidence>
<evidence type="ECO:0000313" key="16">
    <source>
        <dbReference type="EMBL" id="KAK3859445.1"/>
    </source>
</evidence>
<feature type="domain" description="Ionotropic glutamate receptor L-glutamate and glycine-binding" evidence="15">
    <location>
        <begin position="30"/>
        <end position="106"/>
    </location>
</feature>
<keyword evidence="5 13" id="KW-0812">Transmembrane</keyword>
<dbReference type="Pfam" id="PF00060">
    <property type="entry name" value="Lig_chan"/>
    <property type="match status" value="1"/>
</dbReference>
<evidence type="ECO:0000256" key="8">
    <source>
        <dbReference type="ARBA" id="ARBA00023136"/>
    </source>
</evidence>
<dbReference type="GO" id="GO:0015276">
    <property type="term" value="F:ligand-gated monoatomic ion channel activity"/>
    <property type="evidence" value="ECO:0007669"/>
    <property type="project" value="InterPro"/>
</dbReference>
<keyword evidence="6 13" id="KW-1133">Transmembrane helix</keyword>
<keyword evidence="11" id="KW-1071">Ligand-gated ion channel</keyword>
<evidence type="ECO:0000256" key="13">
    <source>
        <dbReference type="SAM" id="Phobius"/>
    </source>
</evidence>
<dbReference type="Gene3D" id="3.40.190.10">
    <property type="entry name" value="Periplasmic binding protein-like II"/>
    <property type="match status" value="1"/>
</dbReference>
<dbReference type="SUPFAM" id="SSF53850">
    <property type="entry name" value="Periplasmic binding protein-like II"/>
    <property type="match status" value="1"/>
</dbReference>
<evidence type="ECO:0000256" key="2">
    <source>
        <dbReference type="ARBA" id="ARBA00008685"/>
    </source>
</evidence>
<keyword evidence="10" id="KW-0325">Glycoprotein</keyword>
<evidence type="ECO:0000259" key="14">
    <source>
        <dbReference type="Pfam" id="PF00060"/>
    </source>
</evidence>
<dbReference type="InterPro" id="IPR052192">
    <property type="entry name" value="Insect_Ionotropic_Sensory_Rcpt"/>
</dbReference>
<sequence>METIALFPFMDYKATGLQDRSVFQKDSVNKRVLEVLAKKLNFTYGIYEAPMKTTGVEDKNGNYNGLMGQLQREEADLSSILALTLFRFKVADFVRICPTDKVTVISLKPTLLPQHLAIVRPFAGEVWSGVGIGVVIWGVTVWLLQSIWQRFVGRLQVQFSTYLLYGWGALTEQPPRDPSVNASGQMLVGWWLVFCLIISTGFKSSLIAHLTVQGKTRPIETLRDLVDGDGWRRGSPLLKSIRPLIRRVDDTGLLSYWMDKVKQRRVTQIRAVAKPSKFTEALKLDDTREVVLGLDHVQGAFYLLFLGSGVALLFLVGENLAYYTS</sequence>
<dbReference type="GO" id="GO:0005886">
    <property type="term" value="C:plasma membrane"/>
    <property type="evidence" value="ECO:0007669"/>
    <property type="project" value="UniProtKB-SubCell"/>
</dbReference>
<keyword evidence="17" id="KW-1185">Reference proteome</keyword>
<keyword evidence="4" id="KW-1003">Cell membrane</keyword>
<reference evidence="16" key="1">
    <citation type="submission" date="2023-10" db="EMBL/GenBank/DDBJ databases">
        <title>Genome assemblies of two species of porcelain crab, Petrolisthes cinctipes and Petrolisthes manimaculis (Anomura: Porcellanidae).</title>
        <authorList>
            <person name="Angst P."/>
        </authorList>
    </citation>
    <scope>NUCLEOTIDE SEQUENCE</scope>
    <source>
        <strain evidence="16">PB745_01</strain>
        <tissue evidence="16">Gill</tissue>
    </source>
</reference>
<dbReference type="AlphaFoldDB" id="A0AAE1EQ89"/>
<evidence type="ECO:0000256" key="10">
    <source>
        <dbReference type="ARBA" id="ARBA00023180"/>
    </source>
</evidence>
<name>A0AAE1EQ89_PETCI</name>
<dbReference type="InterPro" id="IPR019594">
    <property type="entry name" value="Glu/Gly-bd"/>
</dbReference>
<gene>
    <name evidence="16" type="ORF">Pcinc_034444</name>
</gene>
<evidence type="ECO:0000256" key="3">
    <source>
        <dbReference type="ARBA" id="ARBA00022448"/>
    </source>
</evidence>
<evidence type="ECO:0000256" key="1">
    <source>
        <dbReference type="ARBA" id="ARBA00004651"/>
    </source>
</evidence>
<dbReference type="PANTHER" id="PTHR42643">
    <property type="entry name" value="IONOTROPIC RECEPTOR 20A-RELATED"/>
    <property type="match status" value="1"/>
</dbReference>
<organism evidence="16 17">
    <name type="scientific">Petrolisthes cinctipes</name>
    <name type="common">Flat porcelain crab</name>
    <dbReference type="NCBI Taxonomy" id="88211"/>
    <lineage>
        <taxon>Eukaryota</taxon>
        <taxon>Metazoa</taxon>
        <taxon>Ecdysozoa</taxon>
        <taxon>Arthropoda</taxon>
        <taxon>Crustacea</taxon>
        <taxon>Multicrustacea</taxon>
        <taxon>Malacostraca</taxon>
        <taxon>Eumalacostraca</taxon>
        <taxon>Eucarida</taxon>
        <taxon>Decapoda</taxon>
        <taxon>Pleocyemata</taxon>
        <taxon>Anomura</taxon>
        <taxon>Galatheoidea</taxon>
        <taxon>Porcellanidae</taxon>
        <taxon>Petrolisthes</taxon>
    </lineage>
</organism>
<keyword evidence="8 13" id="KW-0472">Membrane</keyword>
<evidence type="ECO:0000256" key="11">
    <source>
        <dbReference type="ARBA" id="ARBA00023286"/>
    </source>
</evidence>
<proteinExistence type="inferred from homology"/>
<accession>A0AAE1EQ89</accession>
<feature type="transmembrane region" description="Helical" evidence="13">
    <location>
        <begin position="151"/>
        <end position="170"/>
    </location>
</feature>